<evidence type="ECO:0000313" key="3">
    <source>
        <dbReference type="Proteomes" id="UP000683925"/>
    </source>
</evidence>
<evidence type="ECO:0000256" key="1">
    <source>
        <dbReference type="SAM" id="MobiDB-lite"/>
    </source>
</evidence>
<name>A0A8S1XNU4_PAROT</name>
<dbReference type="OMA" id="SFCQQQF"/>
<proteinExistence type="predicted"/>
<evidence type="ECO:0000313" key="2">
    <source>
        <dbReference type="EMBL" id="CAD8202733.1"/>
    </source>
</evidence>
<dbReference type="OrthoDB" id="291986at2759"/>
<dbReference type="Proteomes" id="UP000683925">
    <property type="component" value="Unassembled WGS sequence"/>
</dbReference>
<organism evidence="2 3">
    <name type="scientific">Paramecium octaurelia</name>
    <dbReference type="NCBI Taxonomy" id="43137"/>
    <lineage>
        <taxon>Eukaryota</taxon>
        <taxon>Sar</taxon>
        <taxon>Alveolata</taxon>
        <taxon>Ciliophora</taxon>
        <taxon>Intramacronucleata</taxon>
        <taxon>Oligohymenophorea</taxon>
        <taxon>Peniculida</taxon>
        <taxon>Parameciidae</taxon>
        <taxon>Paramecium</taxon>
    </lineage>
</organism>
<comment type="caution">
    <text evidence="2">The sequence shown here is derived from an EMBL/GenBank/DDBJ whole genome shotgun (WGS) entry which is preliminary data.</text>
</comment>
<dbReference type="AlphaFoldDB" id="A0A8S1XNU4"/>
<dbReference type="EMBL" id="CAJJDP010000128">
    <property type="protein sequence ID" value="CAD8202733.1"/>
    <property type="molecule type" value="Genomic_DNA"/>
</dbReference>
<keyword evidence="3" id="KW-1185">Reference proteome</keyword>
<protein>
    <submittedName>
        <fullName evidence="2">Uncharacterized protein</fullName>
    </submittedName>
</protein>
<gene>
    <name evidence="2" type="ORF">POCTA_138.1.T1280057</name>
</gene>
<feature type="region of interest" description="Disordered" evidence="1">
    <location>
        <begin position="103"/>
        <end position="130"/>
    </location>
</feature>
<accession>A0A8S1XNU4</accession>
<reference evidence="2" key="1">
    <citation type="submission" date="2021-01" db="EMBL/GenBank/DDBJ databases">
        <authorList>
            <consortium name="Genoscope - CEA"/>
            <person name="William W."/>
        </authorList>
    </citation>
    <scope>NUCLEOTIDE SEQUENCE</scope>
</reference>
<sequence length="130" mass="15481">MNNIKQLIEAIQKVEQEFHKLNINPEDRIPIISKMLFNQNLQTLDNLDQVLIAQFQQSGLSELNQYIDYLLYRLDSQCDFELNLNYQTNDKILEEISSYQQQFKEQATQDENENGNEMKKIQRPRISAQR</sequence>